<sequence length="262" mass="30587">MAKTPAHNTKTVLKYKKDYLVKVIARIDFAEPLGLQKEGPTRDVVATFKKKFPIPELKISTQKEIGVGLNQEILEKTSEIREWEFSSKSRHQKIAISEKSFVFSCKKYNKYSSLRADFLKMADAIFAAYPEAKVKRLGLRYVDHIDLDEPHPTKWEKYLHKDLLTIFNLADEPRLISRAFHVLEIQHDDETRLRFQYGMANPDFPARIKRKVFVLDIDVFSTLLLEPNEIPAHLDLFHHRTKAAFEQVITDELRKKMEVVYG</sequence>
<dbReference type="NCBIfam" id="TIGR04255">
    <property type="entry name" value="sporadTIGR04255"/>
    <property type="match status" value="1"/>
</dbReference>
<dbReference type="InterPro" id="IPR026349">
    <property type="entry name" value="CHP04255"/>
</dbReference>
<dbReference type="EMBL" id="JAJKFT010000010">
    <property type="protein sequence ID" value="MCC9629366.1"/>
    <property type="molecule type" value="Genomic_DNA"/>
</dbReference>
<evidence type="ECO:0000313" key="2">
    <source>
        <dbReference type="Proteomes" id="UP001139103"/>
    </source>
</evidence>
<gene>
    <name evidence="1" type="ORF">LOC68_13270</name>
</gene>
<protein>
    <submittedName>
        <fullName evidence="1">TIGR04255 family protein</fullName>
    </submittedName>
</protein>
<dbReference type="RefSeq" id="WP_230219285.1">
    <property type="nucleotide sequence ID" value="NZ_JAJKFT010000010.1"/>
</dbReference>
<evidence type="ECO:0000313" key="1">
    <source>
        <dbReference type="EMBL" id="MCC9629366.1"/>
    </source>
</evidence>
<name>A0A9X1SH34_9BACT</name>
<reference evidence="1" key="1">
    <citation type="submission" date="2021-11" db="EMBL/GenBank/DDBJ databases">
        <title>Genome sequence.</title>
        <authorList>
            <person name="Sun Q."/>
        </authorList>
    </citation>
    <scope>NUCLEOTIDE SEQUENCE</scope>
    <source>
        <strain evidence="1">JC732</strain>
    </source>
</reference>
<comment type="caution">
    <text evidence="1">The sequence shown here is derived from an EMBL/GenBank/DDBJ whole genome shotgun (WGS) entry which is preliminary data.</text>
</comment>
<proteinExistence type="predicted"/>
<dbReference type="Proteomes" id="UP001139103">
    <property type="component" value="Unassembled WGS sequence"/>
</dbReference>
<accession>A0A9X1SH34</accession>
<keyword evidence="2" id="KW-1185">Reference proteome</keyword>
<dbReference type="AlphaFoldDB" id="A0A9X1SH34"/>
<organism evidence="1 2">
    <name type="scientific">Blastopirellula sediminis</name>
    <dbReference type="NCBI Taxonomy" id="2894196"/>
    <lineage>
        <taxon>Bacteria</taxon>
        <taxon>Pseudomonadati</taxon>
        <taxon>Planctomycetota</taxon>
        <taxon>Planctomycetia</taxon>
        <taxon>Pirellulales</taxon>
        <taxon>Pirellulaceae</taxon>
        <taxon>Blastopirellula</taxon>
    </lineage>
</organism>